<accession>A0A016SQ18</accession>
<dbReference type="InterPro" id="IPR002919">
    <property type="entry name" value="TIL_dom"/>
</dbReference>
<dbReference type="Pfam" id="PF01826">
    <property type="entry name" value="TIL"/>
    <property type="match status" value="1"/>
</dbReference>
<dbReference type="Proteomes" id="UP000024635">
    <property type="component" value="Unassembled WGS sequence"/>
</dbReference>
<dbReference type="AlphaFoldDB" id="A0A016SQ18"/>
<dbReference type="EMBL" id="JARK01001530">
    <property type="protein sequence ID" value="EYB92447.1"/>
    <property type="molecule type" value="Genomic_DNA"/>
</dbReference>
<dbReference type="SUPFAM" id="SSF57567">
    <property type="entry name" value="Serine protease inhibitors"/>
    <property type="match status" value="1"/>
</dbReference>
<keyword evidence="4" id="KW-1185">Reference proteome</keyword>
<evidence type="ECO:0000313" key="3">
    <source>
        <dbReference type="EMBL" id="EYB92447.1"/>
    </source>
</evidence>
<organism evidence="3 4">
    <name type="scientific">Ancylostoma ceylanicum</name>
    <dbReference type="NCBI Taxonomy" id="53326"/>
    <lineage>
        <taxon>Eukaryota</taxon>
        <taxon>Metazoa</taxon>
        <taxon>Ecdysozoa</taxon>
        <taxon>Nematoda</taxon>
        <taxon>Chromadorea</taxon>
        <taxon>Rhabditida</taxon>
        <taxon>Rhabditina</taxon>
        <taxon>Rhabditomorpha</taxon>
        <taxon>Strongyloidea</taxon>
        <taxon>Ancylostomatidae</taxon>
        <taxon>Ancylostomatinae</taxon>
        <taxon>Ancylostoma</taxon>
    </lineage>
</organism>
<dbReference type="CDD" id="cd19941">
    <property type="entry name" value="TIL"/>
    <property type="match status" value="1"/>
</dbReference>
<reference evidence="4" key="1">
    <citation type="journal article" date="2015" name="Nat. Genet.">
        <title>The genome and transcriptome of the zoonotic hookworm Ancylostoma ceylanicum identify infection-specific gene families.</title>
        <authorList>
            <person name="Schwarz E.M."/>
            <person name="Hu Y."/>
            <person name="Antoshechkin I."/>
            <person name="Miller M.M."/>
            <person name="Sternberg P.W."/>
            <person name="Aroian R.V."/>
        </authorList>
    </citation>
    <scope>NUCLEOTIDE SEQUENCE</scope>
    <source>
        <strain evidence="4">HY135</strain>
    </source>
</reference>
<dbReference type="Gene3D" id="2.10.25.10">
    <property type="entry name" value="Laminin"/>
    <property type="match status" value="2"/>
</dbReference>
<keyword evidence="1" id="KW-0722">Serine protease inhibitor</keyword>
<protein>
    <recommendedName>
        <fullName evidence="2">TIL domain-containing protein</fullName>
    </recommendedName>
</protein>
<evidence type="ECO:0000313" key="4">
    <source>
        <dbReference type="Proteomes" id="UP000024635"/>
    </source>
</evidence>
<evidence type="ECO:0000259" key="2">
    <source>
        <dbReference type="Pfam" id="PF01826"/>
    </source>
</evidence>
<keyword evidence="1" id="KW-0646">Protease inhibitor</keyword>
<dbReference type="InterPro" id="IPR036084">
    <property type="entry name" value="Ser_inhib-like_sf"/>
</dbReference>
<feature type="domain" description="TIL" evidence="2">
    <location>
        <begin position="184"/>
        <end position="244"/>
    </location>
</feature>
<evidence type="ECO:0000256" key="1">
    <source>
        <dbReference type="ARBA" id="ARBA00022900"/>
    </source>
</evidence>
<sequence>MRIISALKFLRFISNYIEDLLLQPVKAATKLCGRDEVFHDQGMIKYWCERTCADPTPIIAGNVIHFAVSKIYRCGNNERFEPHSLHESCYPSCANPHIEQCPGGEVKNQCRCKPGFFRDSKGMCTKDCSHEPCIDKNAVRRFCGASKICQPSCDDNDPVVANFYCIFSLIQTRFFMLDDPCGDPNAVPTTCAPSKRCQPSCKKRAPDPSCKKKTCIPNGCVCKPGFIIHEGLFGVKRCIRVSECSKAG</sequence>
<dbReference type="GO" id="GO:0004867">
    <property type="term" value="F:serine-type endopeptidase inhibitor activity"/>
    <property type="evidence" value="ECO:0007669"/>
    <property type="project" value="UniProtKB-KW"/>
</dbReference>
<proteinExistence type="predicted"/>
<comment type="caution">
    <text evidence="3">The sequence shown here is derived from an EMBL/GenBank/DDBJ whole genome shotgun (WGS) entry which is preliminary data.</text>
</comment>
<dbReference type="OrthoDB" id="5912264at2759"/>
<name>A0A016SQ18_9BILA</name>
<gene>
    <name evidence="3" type="primary">Acey_s0194.g1449</name>
    <name evidence="3" type="ORF">Y032_0194g1449</name>
</gene>